<accession>A0A437J6H3</accession>
<dbReference type="EMBL" id="RZUL01000003">
    <property type="protein sequence ID" value="RVT40778.1"/>
    <property type="molecule type" value="Genomic_DNA"/>
</dbReference>
<dbReference type="AlphaFoldDB" id="A0A437J6H3"/>
<proteinExistence type="predicted"/>
<dbReference type="Gene3D" id="2.40.10.220">
    <property type="entry name" value="predicted glycosyltransferase like domains"/>
    <property type="match status" value="1"/>
</dbReference>
<organism evidence="3 4">
    <name type="scientific">Sphingobium algorifonticola</name>
    <dbReference type="NCBI Taxonomy" id="2008318"/>
    <lineage>
        <taxon>Bacteria</taxon>
        <taxon>Pseudomonadati</taxon>
        <taxon>Pseudomonadota</taxon>
        <taxon>Alphaproteobacteria</taxon>
        <taxon>Sphingomonadales</taxon>
        <taxon>Sphingomonadaceae</taxon>
        <taxon>Sphingobium</taxon>
    </lineage>
</organism>
<protein>
    <submittedName>
        <fullName evidence="3">PilZ domain-containing protein</fullName>
    </submittedName>
</protein>
<gene>
    <name evidence="3" type="ORF">ENE74_09870</name>
</gene>
<feature type="domain" description="PilZ" evidence="2">
    <location>
        <begin position="25"/>
        <end position="109"/>
    </location>
</feature>
<dbReference type="Proteomes" id="UP000282977">
    <property type="component" value="Unassembled WGS sequence"/>
</dbReference>
<sequence>MNNEADDPGKLAPGELGPDERGPARRSRRDSLFLLTVLSAADGRDMGSARVRNLSATGLMADCETPVAVGDRVSMKLRGVGTVRGTVAWVRDDRIGVTFDREIDPQAARRPIAESDAIKHMPDYLRPTFPVNRR</sequence>
<comment type="caution">
    <text evidence="3">The sequence shown here is derived from an EMBL/GenBank/DDBJ whole genome shotgun (WGS) entry which is preliminary data.</text>
</comment>
<evidence type="ECO:0000313" key="4">
    <source>
        <dbReference type="Proteomes" id="UP000282977"/>
    </source>
</evidence>
<reference evidence="3 4" key="1">
    <citation type="submission" date="2019-01" db="EMBL/GenBank/DDBJ databases">
        <authorList>
            <person name="Chen W.-M."/>
        </authorList>
    </citation>
    <scope>NUCLEOTIDE SEQUENCE [LARGE SCALE GENOMIC DNA]</scope>
    <source>
        <strain evidence="3 4">TLA-22</strain>
    </source>
</reference>
<evidence type="ECO:0000259" key="2">
    <source>
        <dbReference type="Pfam" id="PF07238"/>
    </source>
</evidence>
<evidence type="ECO:0000256" key="1">
    <source>
        <dbReference type="SAM" id="MobiDB-lite"/>
    </source>
</evidence>
<dbReference type="InterPro" id="IPR009875">
    <property type="entry name" value="PilZ_domain"/>
</dbReference>
<dbReference type="Pfam" id="PF07238">
    <property type="entry name" value="PilZ"/>
    <property type="match status" value="1"/>
</dbReference>
<evidence type="ECO:0000313" key="3">
    <source>
        <dbReference type="EMBL" id="RVT40778.1"/>
    </source>
</evidence>
<dbReference type="GO" id="GO:0035438">
    <property type="term" value="F:cyclic-di-GMP binding"/>
    <property type="evidence" value="ECO:0007669"/>
    <property type="project" value="InterPro"/>
</dbReference>
<dbReference type="SUPFAM" id="SSF141371">
    <property type="entry name" value="PilZ domain-like"/>
    <property type="match status" value="1"/>
</dbReference>
<dbReference type="OrthoDB" id="7391081at2"/>
<name>A0A437J6H3_9SPHN</name>
<dbReference type="RefSeq" id="WP_127690775.1">
    <property type="nucleotide sequence ID" value="NZ_RZUL01000003.1"/>
</dbReference>
<keyword evidence="4" id="KW-1185">Reference proteome</keyword>
<feature type="region of interest" description="Disordered" evidence="1">
    <location>
        <begin position="1"/>
        <end position="27"/>
    </location>
</feature>